<dbReference type="Proteomes" id="UP001334804">
    <property type="component" value="Chromosome"/>
</dbReference>
<name>A0A1C6VW86_9ACTN</name>
<sequence>MQDRERDTARTRRVVLDAAAKVVGTHGSGASVDAIARAAGVSKGGLLHHFRSRDQLLLALAEDLAEQFAAAVYAAVDPRDHAPGRLVRGYVNATFDDLLDESRVPEQAVLAATLSNVPGVAEVLRRDKQRWKEAFDADKLHPQRVLLITRAADGAAIAGLYEGGSDPGELEHARRLLLALSRHDGPLLDL</sequence>
<dbReference type="Pfam" id="PF00440">
    <property type="entry name" value="TetR_N"/>
    <property type="match status" value="1"/>
</dbReference>
<organism evidence="6 8">
    <name type="scientific">Micromonospora peucetia</name>
    <dbReference type="NCBI Taxonomy" id="47871"/>
    <lineage>
        <taxon>Bacteria</taxon>
        <taxon>Bacillati</taxon>
        <taxon>Actinomycetota</taxon>
        <taxon>Actinomycetes</taxon>
        <taxon>Micromonosporales</taxon>
        <taxon>Micromonosporaceae</taxon>
        <taxon>Micromonospora</taxon>
    </lineage>
</organism>
<evidence type="ECO:0000313" key="9">
    <source>
        <dbReference type="Proteomes" id="UP001334804"/>
    </source>
</evidence>
<evidence type="ECO:0000313" key="8">
    <source>
        <dbReference type="Proteomes" id="UP000199343"/>
    </source>
</evidence>
<keyword evidence="3" id="KW-0804">Transcription</keyword>
<evidence type="ECO:0000313" key="6">
    <source>
        <dbReference type="EMBL" id="SCL70457.1"/>
    </source>
</evidence>
<dbReference type="Pfam" id="PF17937">
    <property type="entry name" value="TetR_C_28"/>
    <property type="match status" value="1"/>
</dbReference>
<evidence type="ECO:0000256" key="1">
    <source>
        <dbReference type="ARBA" id="ARBA00023015"/>
    </source>
</evidence>
<dbReference type="RefSeq" id="WP_176733790.1">
    <property type="nucleotide sequence ID" value="NZ_CP109071.1"/>
</dbReference>
<dbReference type="Gene3D" id="1.10.357.10">
    <property type="entry name" value="Tetracycline Repressor, domain 2"/>
    <property type="match status" value="1"/>
</dbReference>
<dbReference type="AlphaFoldDB" id="A0A1C6VW86"/>
<evidence type="ECO:0000313" key="7">
    <source>
        <dbReference type="EMBL" id="WSA31327.1"/>
    </source>
</evidence>
<dbReference type="PANTHER" id="PTHR30055">
    <property type="entry name" value="HTH-TYPE TRANSCRIPTIONAL REGULATOR RUTR"/>
    <property type="match status" value="1"/>
</dbReference>
<reference evidence="7 9" key="3">
    <citation type="submission" date="2022-10" db="EMBL/GenBank/DDBJ databases">
        <title>The complete genomes of actinobacterial strains from the NBC collection.</title>
        <authorList>
            <person name="Joergensen T.S."/>
            <person name="Alvarez Arevalo M."/>
            <person name="Sterndorff E.B."/>
            <person name="Faurdal D."/>
            <person name="Vuksanovic O."/>
            <person name="Mourched A.-S."/>
            <person name="Charusanti P."/>
            <person name="Shaw S."/>
            <person name="Blin K."/>
            <person name="Weber T."/>
        </authorList>
    </citation>
    <scope>NUCLEOTIDE SEQUENCE [LARGE SCALE GENOMIC DNA]</scope>
    <source>
        <strain evidence="7 9">NBC 01809</strain>
    </source>
</reference>
<dbReference type="PROSITE" id="PS50977">
    <property type="entry name" value="HTH_TETR_2"/>
    <property type="match status" value="1"/>
</dbReference>
<keyword evidence="1" id="KW-0805">Transcription regulation</keyword>
<evidence type="ECO:0000259" key="5">
    <source>
        <dbReference type="PROSITE" id="PS50977"/>
    </source>
</evidence>
<dbReference type="GO" id="GO:0000976">
    <property type="term" value="F:transcription cis-regulatory region binding"/>
    <property type="evidence" value="ECO:0007669"/>
    <property type="project" value="TreeGrafter"/>
</dbReference>
<reference evidence="8" key="1">
    <citation type="submission" date="2016-06" db="EMBL/GenBank/DDBJ databases">
        <authorList>
            <person name="Varghese N."/>
            <person name="Submissions Spin"/>
        </authorList>
    </citation>
    <scope>NUCLEOTIDE SEQUENCE [LARGE SCALE GENOMIC DNA]</scope>
    <source>
        <strain evidence="8">DSM 43363</strain>
    </source>
</reference>
<dbReference type="Proteomes" id="UP000199343">
    <property type="component" value="Unassembled WGS sequence"/>
</dbReference>
<dbReference type="InterPro" id="IPR009057">
    <property type="entry name" value="Homeodomain-like_sf"/>
</dbReference>
<proteinExistence type="predicted"/>
<dbReference type="EMBL" id="FMIC01000002">
    <property type="protein sequence ID" value="SCL70457.1"/>
    <property type="molecule type" value="Genomic_DNA"/>
</dbReference>
<reference evidence="6" key="2">
    <citation type="submission" date="2016-06" db="EMBL/GenBank/DDBJ databases">
        <authorList>
            <person name="Kjaerup R.B."/>
            <person name="Dalgaard T.S."/>
            <person name="Juul-Madsen H.R."/>
        </authorList>
    </citation>
    <scope>NUCLEOTIDE SEQUENCE [LARGE SCALE GENOMIC DNA]</scope>
    <source>
        <strain evidence="6">DSM 43363</strain>
    </source>
</reference>
<protein>
    <submittedName>
        <fullName evidence="7">TetR/AcrR family transcriptional regulator</fullName>
    </submittedName>
    <submittedName>
        <fullName evidence="6">Transcriptional regulator, TetR family</fullName>
    </submittedName>
</protein>
<feature type="DNA-binding region" description="H-T-H motif" evidence="4">
    <location>
        <begin position="31"/>
        <end position="50"/>
    </location>
</feature>
<dbReference type="InterPro" id="IPR050109">
    <property type="entry name" value="HTH-type_TetR-like_transc_reg"/>
</dbReference>
<keyword evidence="9" id="KW-1185">Reference proteome</keyword>
<feature type="domain" description="HTH tetR-type" evidence="5">
    <location>
        <begin position="9"/>
        <end position="68"/>
    </location>
</feature>
<dbReference type="InterPro" id="IPR001647">
    <property type="entry name" value="HTH_TetR"/>
</dbReference>
<dbReference type="PRINTS" id="PR00455">
    <property type="entry name" value="HTHTETR"/>
</dbReference>
<accession>A0A1C6VW86</accession>
<dbReference type="EMBL" id="CP109071">
    <property type="protein sequence ID" value="WSA31327.1"/>
    <property type="molecule type" value="Genomic_DNA"/>
</dbReference>
<dbReference type="SUPFAM" id="SSF46689">
    <property type="entry name" value="Homeodomain-like"/>
    <property type="match status" value="1"/>
</dbReference>
<dbReference type="GO" id="GO:0003700">
    <property type="term" value="F:DNA-binding transcription factor activity"/>
    <property type="evidence" value="ECO:0007669"/>
    <property type="project" value="TreeGrafter"/>
</dbReference>
<evidence type="ECO:0000256" key="2">
    <source>
        <dbReference type="ARBA" id="ARBA00023125"/>
    </source>
</evidence>
<evidence type="ECO:0000256" key="4">
    <source>
        <dbReference type="PROSITE-ProRule" id="PRU00335"/>
    </source>
</evidence>
<dbReference type="PANTHER" id="PTHR30055:SF234">
    <property type="entry name" value="HTH-TYPE TRANSCRIPTIONAL REGULATOR BETI"/>
    <property type="match status" value="1"/>
</dbReference>
<keyword evidence="2 4" id="KW-0238">DNA-binding</keyword>
<dbReference type="InterPro" id="IPR041479">
    <property type="entry name" value="TetR_CgmR_C"/>
</dbReference>
<evidence type="ECO:0000256" key="3">
    <source>
        <dbReference type="ARBA" id="ARBA00023163"/>
    </source>
</evidence>
<gene>
    <name evidence="6" type="ORF">GA0070608_4343</name>
    <name evidence="7" type="ORF">OIE14_24790</name>
</gene>